<evidence type="ECO:0000256" key="7">
    <source>
        <dbReference type="ARBA" id="ARBA00022840"/>
    </source>
</evidence>
<dbReference type="NCBIfam" id="NF002320">
    <property type="entry name" value="PRK01259.1"/>
    <property type="match status" value="1"/>
</dbReference>
<evidence type="ECO:0000256" key="5">
    <source>
        <dbReference type="ARBA" id="ARBA00022741"/>
    </source>
</evidence>
<keyword evidence="7" id="KW-0067">ATP-binding</keyword>
<dbReference type="GO" id="GO:0016301">
    <property type="term" value="F:kinase activity"/>
    <property type="evidence" value="ECO:0007669"/>
    <property type="project" value="UniProtKB-KW"/>
</dbReference>
<reference evidence="11" key="1">
    <citation type="submission" date="2018-05" db="EMBL/GenBank/DDBJ databases">
        <authorList>
            <person name="Lanie J.A."/>
            <person name="Ng W.-L."/>
            <person name="Kazmierczak K.M."/>
            <person name="Andrzejewski T.M."/>
            <person name="Davidsen T.M."/>
            <person name="Wayne K.J."/>
            <person name="Tettelin H."/>
            <person name="Glass J.I."/>
            <person name="Rusch D."/>
            <person name="Podicherti R."/>
            <person name="Tsui H.-C.T."/>
            <person name="Winkler M.E."/>
        </authorList>
    </citation>
    <scope>NUCLEOTIDE SEQUENCE</scope>
</reference>
<dbReference type="PROSITE" id="PS00114">
    <property type="entry name" value="PRPP_SYNTHASE"/>
    <property type="match status" value="1"/>
</dbReference>
<evidence type="ECO:0000256" key="1">
    <source>
        <dbReference type="ARBA" id="ARBA00013247"/>
    </source>
</evidence>
<evidence type="ECO:0000256" key="6">
    <source>
        <dbReference type="ARBA" id="ARBA00022777"/>
    </source>
</evidence>
<dbReference type="GO" id="GO:0006015">
    <property type="term" value="P:5-phosphoribose 1-diphosphate biosynthetic process"/>
    <property type="evidence" value="ECO:0007669"/>
    <property type="project" value="TreeGrafter"/>
</dbReference>
<sequence length="317" mass="34440">VPDGLKVFTGNSNAFLAEEVCQYLDIPIGDANINRFSDGEIQIQIDEDIRGTDVFILQSTNAPADNLLELLLMLDAVKRASAWRVTAVMPYFGYARQDRKSRPRVPISSKLAANLITTAGADRILTMDLHAPQIQGFFDIPLDHLYSAPVFTKRLLELNPENMVIASPDAGGMAMARSYGKRLNCPLALVDKRRPRPNVAEVVDVIGDVDGKDVIIRDDMIDTGGSITGAAAALLERGANTIYAACTHAILSGKAMDRLGESQLTKLIVSNTIKLATDKQDHPKLEILSVAPLLGEAIHRIHEAKSVSALFDPTDQT</sequence>
<dbReference type="GO" id="GO:0006164">
    <property type="term" value="P:purine nucleotide biosynthetic process"/>
    <property type="evidence" value="ECO:0007669"/>
    <property type="project" value="TreeGrafter"/>
</dbReference>
<evidence type="ECO:0000256" key="4">
    <source>
        <dbReference type="ARBA" id="ARBA00022727"/>
    </source>
</evidence>
<name>A0A382H6I9_9ZZZZ</name>
<evidence type="ECO:0000256" key="3">
    <source>
        <dbReference type="ARBA" id="ARBA00022723"/>
    </source>
</evidence>
<proteinExistence type="inferred from homology"/>
<dbReference type="GO" id="GO:0009156">
    <property type="term" value="P:ribonucleoside monophosphate biosynthetic process"/>
    <property type="evidence" value="ECO:0007669"/>
    <property type="project" value="InterPro"/>
</dbReference>
<dbReference type="GO" id="GO:0005524">
    <property type="term" value="F:ATP binding"/>
    <property type="evidence" value="ECO:0007669"/>
    <property type="project" value="UniProtKB-KW"/>
</dbReference>
<feature type="domain" description="Ribose-phosphate pyrophosphokinase N-terminal" evidence="10">
    <location>
        <begin position="5"/>
        <end position="120"/>
    </location>
</feature>
<dbReference type="GO" id="GO:0004749">
    <property type="term" value="F:ribose phosphate diphosphokinase activity"/>
    <property type="evidence" value="ECO:0007669"/>
    <property type="project" value="UniProtKB-EC"/>
</dbReference>
<dbReference type="PANTHER" id="PTHR10210:SF41">
    <property type="entry name" value="RIBOSE-PHOSPHATE PYROPHOSPHOKINASE 1, CHLOROPLASTIC"/>
    <property type="match status" value="1"/>
</dbReference>
<dbReference type="EC" id="2.7.6.1" evidence="1"/>
<dbReference type="InterPro" id="IPR000842">
    <property type="entry name" value="PRib_PP_synth_CS"/>
</dbReference>
<evidence type="ECO:0000256" key="8">
    <source>
        <dbReference type="ARBA" id="ARBA00022842"/>
    </source>
</evidence>
<dbReference type="Pfam" id="PF13793">
    <property type="entry name" value="Pribosyltran_N"/>
    <property type="match status" value="1"/>
</dbReference>
<keyword evidence="3" id="KW-0479">Metal-binding</keyword>
<evidence type="ECO:0000256" key="9">
    <source>
        <dbReference type="ARBA" id="ARBA00049535"/>
    </source>
</evidence>
<dbReference type="SUPFAM" id="SSF53271">
    <property type="entry name" value="PRTase-like"/>
    <property type="match status" value="1"/>
</dbReference>
<dbReference type="GO" id="GO:0002189">
    <property type="term" value="C:ribose phosphate diphosphokinase complex"/>
    <property type="evidence" value="ECO:0007669"/>
    <property type="project" value="TreeGrafter"/>
</dbReference>
<dbReference type="InterPro" id="IPR000836">
    <property type="entry name" value="PRTase_dom"/>
</dbReference>
<dbReference type="AlphaFoldDB" id="A0A382H6I9"/>
<dbReference type="SMART" id="SM01400">
    <property type="entry name" value="Pribosyltran_N"/>
    <property type="match status" value="1"/>
</dbReference>
<dbReference type="GO" id="GO:0000287">
    <property type="term" value="F:magnesium ion binding"/>
    <property type="evidence" value="ECO:0007669"/>
    <property type="project" value="InterPro"/>
</dbReference>
<dbReference type="CDD" id="cd06223">
    <property type="entry name" value="PRTases_typeI"/>
    <property type="match status" value="1"/>
</dbReference>
<dbReference type="InterPro" id="IPR037515">
    <property type="entry name" value="Rib-P_diPkinase_bac"/>
</dbReference>
<accession>A0A382H6I9</accession>
<dbReference type="HAMAP" id="MF_00583_B">
    <property type="entry name" value="RibP_PPkinase_B"/>
    <property type="match status" value="1"/>
</dbReference>
<dbReference type="GO" id="GO:0005737">
    <property type="term" value="C:cytoplasm"/>
    <property type="evidence" value="ECO:0007669"/>
    <property type="project" value="TreeGrafter"/>
</dbReference>
<keyword evidence="6" id="KW-0418">Kinase</keyword>
<comment type="catalytic activity">
    <reaction evidence="9">
        <text>D-ribose 5-phosphate + ATP = 5-phospho-alpha-D-ribose 1-diphosphate + AMP + H(+)</text>
        <dbReference type="Rhea" id="RHEA:15609"/>
        <dbReference type="ChEBI" id="CHEBI:15378"/>
        <dbReference type="ChEBI" id="CHEBI:30616"/>
        <dbReference type="ChEBI" id="CHEBI:58017"/>
        <dbReference type="ChEBI" id="CHEBI:78346"/>
        <dbReference type="ChEBI" id="CHEBI:456215"/>
        <dbReference type="EC" id="2.7.6.1"/>
    </reaction>
</comment>
<feature type="non-terminal residue" evidence="11">
    <location>
        <position position="1"/>
    </location>
</feature>
<keyword evidence="5" id="KW-0547">Nucleotide-binding</keyword>
<evidence type="ECO:0000259" key="10">
    <source>
        <dbReference type="Pfam" id="PF13793"/>
    </source>
</evidence>
<organism evidence="11">
    <name type="scientific">marine metagenome</name>
    <dbReference type="NCBI Taxonomy" id="408172"/>
    <lineage>
        <taxon>unclassified sequences</taxon>
        <taxon>metagenomes</taxon>
        <taxon>ecological metagenomes</taxon>
    </lineage>
</organism>
<dbReference type="NCBIfam" id="TIGR01251">
    <property type="entry name" value="ribP_PPkin"/>
    <property type="match status" value="1"/>
</dbReference>
<dbReference type="Gene3D" id="3.40.50.2020">
    <property type="match status" value="2"/>
</dbReference>
<protein>
    <recommendedName>
        <fullName evidence="1">ribose-phosphate diphosphokinase</fullName>
        <ecNumber evidence="1">2.7.6.1</ecNumber>
    </recommendedName>
</protein>
<dbReference type="FunFam" id="3.40.50.2020:FF:000014">
    <property type="entry name" value="Ribose-phosphate pyrophosphokinase 1"/>
    <property type="match status" value="1"/>
</dbReference>
<dbReference type="Pfam" id="PF14572">
    <property type="entry name" value="Pribosyl_synth"/>
    <property type="match status" value="1"/>
</dbReference>
<evidence type="ECO:0000256" key="2">
    <source>
        <dbReference type="ARBA" id="ARBA00022679"/>
    </source>
</evidence>
<dbReference type="EMBL" id="UINC01059421">
    <property type="protein sequence ID" value="SVB82812.1"/>
    <property type="molecule type" value="Genomic_DNA"/>
</dbReference>
<keyword evidence="4" id="KW-0545">Nucleotide biosynthesis</keyword>
<dbReference type="FunFam" id="3.40.50.2020:FF:000002">
    <property type="entry name" value="Ribose-phosphate pyrophosphokinase"/>
    <property type="match status" value="1"/>
</dbReference>
<keyword evidence="8" id="KW-0460">Magnesium</keyword>
<gene>
    <name evidence="11" type="ORF">METZ01_LOCUS235666</name>
</gene>
<keyword evidence="2" id="KW-0808">Transferase</keyword>
<dbReference type="InterPro" id="IPR005946">
    <property type="entry name" value="Rib-P_diPkinase"/>
</dbReference>
<evidence type="ECO:0000313" key="11">
    <source>
        <dbReference type="EMBL" id="SVB82812.1"/>
    </source>
</evidence>
<dbReference type="InterPro" id="IPR029099">
    <property type="entry name" value="Pribosyltran_N"/>
</dbReference>
<dbReference type="PANTHER" id="PTHR10210">
    <property type="entry name" value="RIBOSE-PHOSPHATE DIPHOSPHOKINASE FAMILY MEMBER"/>
    <property type="match status" value="1"/>
</dbReference>
<dbReference type="InterPro" id="IPR029057">
    <property type="entry name" value="PRTase-like"/>
</dbReference>